<proteinExistence type="predicted"/>
<comment type="caution">
    <text evidence="1">The sequence shown here is derived from an EMBL/GenBank/DDBJ whole genome shotgun (WGS) entry which is preliminary data.</text>
</comment>
<organism evidence="1 2">
    <name type="scientific">Streptomyces glaucosporus</name>
    <dbReference type="NCBI Taxonomy" id="284044"/>
    <lineage>
        <taxon>Bacteria</taxon>
        <taxon>Bacillati</taxon>
        <taxon>Actinomycetota</taxon>
        <taxon>Actinomycetes</taxon>
        <taxon>Kitasatosporales</taxon>
        <taxon>Streptomycetaceae</taxon>
        <taxon>Streptomyces</taxon>
    </lineage>
</organism>
<sequence>MGIFRSPAAAARAAANVVDHAAATLGRPDATDEEKTRAVLDARAVVAQAQREGATDDDITAARNRG</sequence>
<keyword evidence="2" id="KW-1185">Reference proteome</keyword>
<evidence type="ECO:0000313" key="1">
    <source>
        <dbReference type="EMBL" id="GAA2386959.1"/>
    </source>
</evidence>
<dbReference type="RefSeq" id="WP_344629338.1">
    <property type="nucleotide sequence ID" value="NZ_BAAATJ010000002.1"/>
</dbReference>
<protein>
    <submittedName>
        <fullName evidence="1">Uncharacterized protein</fullName>
    </submittedName>
</protein>
<name>A0ABN3HSG3_9ACTN</name>
<gene>
    <name evidence="1" type="ORF">GCM10010420_07310</name>
</gene>
<evidence type="ECO:0000313" key="2">
    <source>
        <dbReference type="Proteomes" id="UP001500058"/>
    </source>
</evidence>
<reference evidence="1 2" key="1">
    <citation type="journal article" date="2019" name="Int. J. Syst. Evol. Microbiol.">
        <title>The Global Catalogue of Microorganisms (GCM) 10K type strain sequencing project: providing services to taxonomists for standard genome sequencing and annotation.</title>
        <authorList>
            <consortium name="The Broad Institute Genomics Platform"/>
            <consortium name="The Broad Institute Genome Sequencing Center for Infectious Disease"/>
            <person name="Wu L."/>
            <person name="Ma J."/>
        </authorList>
    </citation>
    <scope>NUCLEOTIDE SEQUENCE [LARGE SCALE GENOMIC DNA]</scope>
    <source>
        <strain evidence="1 2">JCM 6921</strain>
    </source>
</reference>
<dbReference type="EMBL" id="BAAATJ010000002">
    <property type="protein sequence ID" value="GAA2386959.1"/>
    <property type="molecule type" value="Genomic_DNA"/>
</dbReference>
<dbReference type="Proteomes" id="UP001500058">
    <property type="component" value="Unassembled WGS sequence"/>
</dbReference>
<accession>A0ABN3HSG3</accession>